<gene>
    <name evidence="1" type="primary">ORF54092</name>
</gene>
<reference evidence="1" key="1">
    <citation type="submission" date="2014-12" db="EMBL/GenBank/DDBJ databases">
        <title>Insight into the proteome of Arion vulgaris.</title>
        <authorList>
            <person name="Aradska J."/>
            <person name="Bulat T."/>
            <person name="Smidak R."/>
            <person name="Sarate P."/>
            <person name="Gangsoo J."/>
            <person name="Sialana F."/>
            <person name="Bilban M."/>
            <person name="Lubec G."/>
        </authorList>
    </citation>
    <scope>NUCLEOTIDE SEQUENCE</scope>
    <source>
        <tissue evidence="1">Skin</tissue>
    </source>
</reference>
<proteinExistence type="predicted"/>
<organism evidence="1">
    <name type="scientific">Arion vulgaris</name>
    <dbReference type="NCBI Taxonomy" id="1028688"/>
    <lineage>
        <taxon>Eukaryota</taxon>
        <taxon>Metazoa</taxon>
        <taxon>Spiralia</taxon>
        <taxon>Lophotrochozoa</taxon>
        <taxon>Mollusca</taxon>
        <taxon>Gastropoda</taxon>
        <taxon>Heterobranchia</taxon>
        <taxon>Euthyneura</taxon>
        <taxon>Panpulmonata</taxon>
        <taxon>Eupulmonata</taxon>
        <taxon>Stylommatophora</taxon>
        <taxon>Helicina</taxon>
        <taxon>Arionoidea</taxon>
        <taxon>Arionidae</taxon>
        <taxon>Arion</taxon>
    </lineage>
</organism>
<protein>
    <submittedName>
        <fullName evidence="1">Uncharacterized protein</fullName>
    </submittedName>
</protein>
<sequence>MGTVNIHTYNLTSIGAGVRLNSFGFAKGSIPLVLLYITKVLQTIFPYRFVMDNLLNLSIE</sequence>
<evidence type="ECO:0000313" key="1">
    <source>
        <dbReference type="EMBL" id="CEK65154.1"/>
    </source>
</evidence>
<name>A0A0B6Z966_9EUPU</name>
<dbReference type="AlphaFoldDB" id="A0A0B6Z966"/>
<accession>A0A0B6Z966</accession>
<dbReference type="EMBL" id="HACG01018289">
    <property type="protein sequence ID" value="CEK65154.1"/>
    <property type="molecule type" value="Transcribed_RNA"/>
</dbReference>
<feature type="non-terminal residue" evidence="1">
    <location>
        <position position="60"/>
    </location>
</feature>